<feature type="region of interest" description="Disordered" evidence="3">
    <location>
        <begin position="1"/>
        <end position="29"/>
    </location>
</feature>
<dbReference type="RefSeq" id="WP_156666573.1">
    <property type="nucleotide sequence ID" value="NZ_CACRUO010000021.1"/>
</dbReference>
<proteinExistence type="inferred from homology"/>
<evidence type="ECO:0000256" key="1">
    <source>
        <dbReference type="ARBA" id="ARBA00005541"/>
    </source>
</evidence>
<dbReference type="Pfam" id="PF05816">
    <property type="entry name" value="TelA"/>
    <property type="match status" value="1"/>
</dbReference>
<name>A0A6N3A821_STASI</name>
<accession>A0A6N3A821</accession>
<sequence>MANENEMPTHPELQSQISNDQTLMEANKDFTPEQQKKIQELANQIEPMNYDSLMKFGSNAQSSMSTFAHKMLTEVKSKDTGPIGDTLNQLMVKLKEVQPDDFKQEKDSFIKKIFKRAKASANEIFSRMQSVGSQVDRISVELKNHKDGLNRDIQLLNGLYDQNKDYFEELNLYIAAAQEKKQAILEQELPEKRQKAYESGNQMDIQEVADLEQFADRLDKRIYDLQLSRQISLQTAPQIRMIQNVNQTLAEKIQSSILTSIPLWKNQMAIALTLMRQRQAMSAQRAVTDTTNDLLTANSELLKQNAVDTAVENERGIVDIETLKSTHENIIETVEQTLQIQAEGREKRQQAEQELQHLEADMKDRLLTMKENKVQ</sequence>
<dbReference type="PIRSF" id="PIRSF026508">
    <property type="entry name" value="TelA"/>
    <property type="match status" value="1"/>
</dbReference>
<dbReference type="GeneID" id="77331667"/>
<dbReference type="EMBL" id="CACRUO010000021">
    <property type="protein sequence ID" value="VYT88359.1"/>
    <property type="molecule type" value="Genomic_DNA"/>
</dbReference>
<comment type="similarity">
    <text evidence="1 2">Belongs to the TelA family.</text>
</comment>
<dbReference type="PANTHER" id="PTHR38432">
    <property type="entry name" value="TELA-LIKE PROTEIN SAOUHSC_01408"/>
    <property type="match status" value="1"/>
</dbReference>
<organism evidence="4">
    <name type="scientific">Staphylococcus simulans</name>
    <dbReference type="NCBI Taxonomy" id="1286"/>
    <lineage>
        <taxon>Bacteria</taxon>
        <taxon>Bacillati</taxon>
        <taxon>Bacillota</taxon>
        <taxon>Bacilli</taxon>
        <taxon>Bacillales</taxon>
        <taxon>Staphylococcaceae</taxon>
        <taxon>Staphylococcus</taxon>
    </lineage>
</organism>
<feature type="compositionally biased region" description="Polar residues" evidence="3">
    <location>
        <begin position="12"/>
        <end position="24"/>
    </location>
</feature>
<evidence type="ECO:0000313" key="4">
    <source>
        <dbReference type="EMBL" id="VYT88359.1"/>
    </source>
</evidence>
<dbReference type="AlphaFoldDB" id="A0A6N3A821"/>
<protein>
    <recommendedName>
        <fullName evidence="2">TelA-like protein</fullName>
    </recommendedName>
</protein>
<feature type="region of interest" description="Disordered" evidence="3">
    <location>
        <begin position="343"/>
        <end position="375"/>
    </location>
</feature>
<dbReference type="InterPro" id="IPR008863">
    <property type="entry name" value="Toxic_anion-R_TelA"/>
</dbReference>
<evidence type="ECO:0000256" key="3">
    <source>
        <dbReference type="SAM" id="MobiDB-lite"/>
    </source>
</evidence>
<reference evidence="4" key="1">
    <citation type="submission" date="2019-11" db="EMBL/GenBank/DDBJ databases">
        <authorList>
            <person name="Feng L."/>
        </authorList>
    </citation>
    <scope>NUCLEOTIDE SEQUENCE</scope>
    <source>
        <strain evidence="4">SsimulansLFYP27</strain>
    </source>
</reference>
<gene>
    <name evidence="4" type="ORF">SSLFYP27_00880</name>
</gene>
<evidence type="ECO:0000256" key="2">
    <source>
        <dbReference type="PIRNR" id="PIRNR026508"/>
    </source>
</evidence>
<dbReference type="PANTHER" id="PTHR38432:SF1">
    <property type="entry name" value="TELA-LIKE PROTEIN SAOUHSC_01408"/>
    <property type="match status" value="1"/>
</dbReference>